<dbReference type="Proteomes" id="UP000037046">
    <property type="component" value="Unassembled WGS sequence"/>
</dbReference>
<dbReference type="PATRIC" id="fig|74031.6.peg.3354"/>
<gene>
    <name evidence="1" type="ORF">ROTO_32850</name>
</gene>
<evidence type="ECO:0000313" key="2">
    <source>
        <dbReference type="Proteomes" id="UP000037046"/>
    </source>
</evidence>
<dbReference type="AlphaFoldDB" id="A0A0L6CQZ3"/>
<sequence length="44" mass="5341">MMTDYYHSRGRARQLVPVSLQRKDYMRTDLRFVCRPPERKVGVK</sequence>
<proteinExistence type="predicted"/>
<comment type="caution">
    <text evidence="1">The sequence shown here is derived from an EMBL/GenBank/DDBJ whole genome shotgun (WGS) entry which is preliminary data.</text>
</comment>
<protein>
    <submittedName>
        <fullName evidence="1">Uncharacterized protein</fullName>
    </submittedName>
</protein>
<organism evidence="1 2">
    <name type="scientific">Roseovarius tolerans</name>
    <dbReference type="NCBI Taxonomy" id="74031"/>
    <lineage>
        <taxon>Bacteria</taxon>
        <taxon>Pseudomonadati</taxon>
        <taxon>Pseudomonadota</taxon>
        <taxon>Alphaproteobacteria</taxon>
        <taxon>Rhodobacterales</taxon>
        <taxon>Roseobacteraceae</taxon>
        <taxon>Roseovarius</taxon>
    </lineage>
</organism>
<dbReference type="EMBL" id="LGVV01000065">
    <property type="protein sequence ID" value="KNX40161.1"/>
    <property type="molecule type" value="Genomic_DNA"/>
</dbReference>
<reference evidence="2" key="1">
    <citation type="submission" date="2015-07" db="EMBL/GenBank/DDBJ databases">
        <title>Draft Genome Sequence of Roseovarius tolerans EL-164, a producer of N-Acylated Alanine Methyl Esters (NAMEs).</title>
        <authorList>
            <person name="Voget S."/>
            <person name="Bruns H."/>
            <person name="Wagner-Doebler I."/>
            <person name="Schulz S."/>
            <person name="Daniel R."/>
        </authorList>
    </citation>
    <scope>NUCLEOTIDE SEQUENCE [LARGE SCALE GENOMIC DNA]</scope>
    <source>
        <strain evidence="2">EL-164</strain>
    </source>
</reference>
<keyword evidence="2" id="KW-1185">Reference proteome</keyword>
<evidence type="ECO:0000313" key="1">
    <source>
        <dbReference type="EMBL" id="KNX40161.1"/>
    </source>
</evidence>
<name>A0A0L6CQZ3_9RHOB</name>
<accession>A0A0L6CQZ3</accession>